<reference evidence="4 5" key="1">
    <citation type="journal article" date="2007" name="Nature">
        <title>Evolution of genes and genomes on the Drosophila phylogeny.</title>
        <authorList>
            <consortium name="Drosophila 12 Genomes Consortium"/>
            <person name="Clark A.G."/>
            <person name="Eisen M.B."/>
            <person name="Smith D.R."/>
            <person name="Bergman C.M."/>
            <person name="Oliver B."/>
            <person name="Markow T.A."/>
            <person name="Kaufman T.C."/>
            <person name="Kellis M."/>
            <person name="Gelbart W."/>
            <person name="Iyer V.N."/>
            <person name="Pollard D.A."/>
            <person name="Sackton T.B."/>
            <person name="Larracuente A.M."/>
            <person name="Singh N.D."/>
            <person name="Abad J.P."/>
            <person name="Abt D.N."/>
            <person name="Adryan B."/>
            <person name="Aguade M."/>
            <person name="Akashi H."/>
            <person name="Anderson W.W."/>
            <person name="Aquadro C.F."/>
            <person name="Ardell D.H."/>
            <person name="Arguello R."/>
            <person name="Artieri C.G."/>
            <person name="Barbash D.A."/>
            <person name="Barker D."/>
            <person name="Barsanti P."/>
            <person name="Batterham P."/>
            <person name="Batzoglou S."/>
            <person name="Begun D."/>
            <person name="Bhutkar A."/>
            <person name="Blanco E."/>
            <person name="Bosak S.A."/>
            <person name="Bradley R.K."/>
            <person name="Brand A.D."/>
            <person name="Brent M.R."/>
            <person name="Brooks A.N."/>
            <person name="Brown R.H."/>
            <person name="Butlin R.K."/>
            <person name="Caggese C."/>
            <person name="Calvi B.R."/>
            <person name="Bernardo de Carvalho A."/>
            <person name="Caspi A."/>
            <person name="Castrezana S."/>
            <person name="Celniker S.E."/>
            <person name="Chang J.L."/>
            <person name="Chapple C."/>
            <person name="Chatterji S."/>
            <person name="Chinwalla A."/>
            <person name="Civetta A."/>
            <person name="Clifton S.W."/>
            <person name="Comeron J.M."/>
            <person name="Costello J.C."/>
            <person name="Coyne J.A."/>
            <person name="Daub J."/>
            <person name="David R.G."/>
            <person name="Delcher A.L."/>
            <person name="Delehaunty K."/>
            <person name="Do C.B."/>
            <person name="Ebling H."/>
            <person name="Edwards K."/>
            <person name="Eickbush T."/>
            <person name="Evans J.D."/>
            <person name="Filipski A."/>
            <person name="Findeiss S."/>
            <person name="Freyhult E."/>
            <person name="Fulton L."/>
            <person name="Fulton R."/>
            <person name="Garcia A.C."/>
            <person name="Gardiner A."/>
            <person name="Garfield D.A."/>
            <person name="Garvin B.E."/>
            <person name="Gibson G."/>
            <person name="Gilbert D."/>
            <person name="Gnerre S."/>
            <person name="Godfrey J."/>
            <person name="Good R."/>
            <person name="Gotea V."/>
            <person name="Gravely B."/>
            <person name="Greenberg A.J."/>
            <person name="Griffiths-Jones S."/>
            <person name="Gross S."/>
            <person name="Guigo R."/>
            <person name="Gustafson E.A."/>
            <person name="Haerty W."/>
            <person name="Hahn M.W."/>
            <person name="Halligan D.L."/>
            <person name="Halpern A.L."/>
            <person name="Halter G.M."/>
            <person name="Han M.V."/>
            <person name="Heger A."/>
            <person name="Hillier L."/>
            <person name="Hinrichs A.S."/>
            <person name="Holmes I."/>
            <person name="Hoskins R.A."/>
            <person name="Hubisz M.J."/>
            <person name="Hultmark D."/>
            <person name="Huntley M.A."/>
            <person name="Jaffe D.B."/>
            <person name="Jagadeeshan S."/>
            <person name="Jeck W.R."/>
            <person name="Johnson J."/>
            <person name="Jones C.D."/>
            <person name="Jordan W.C."/>
            <person name="Karpen G.H."/>
            <person name="Kataoka E."/>
            <person name="Keightley P.D."/>
            <person name="Kheradpour P."/>
            <person name="Kirkness E.F."/>
            <person name="Koerich L.B."/>
            <person name="Kristiansen K."/>
            <person name="Kudrna D."/>
            <person name="Kulathinal R.J."/>
            <person name="Kumar S."/>
            <person name="Kwok R."/>
            <person name="Lander E."/>
            <person name="Langley C.H."/>
            <person name="Lapoint R."/>
            <person name="Lazzaro B.P."/>
            <person name="Lee S.J."/>
            <person name="Levesque L."/>
            <person name="Li R."/>
            <person name="Lin C.F."/>
            <person name="Lin M.F."/>
            <person name="Lindblad-Toh K."/>
            <person name="Llopart A."/>
            <person name="Long M."/>
            <person name="Low L."/>
            <person name="Lozovsky E."/>
            <person name="Lu J."/>
            <person name="Luo M."/>
            <person name="Machado C.A."/>
            <person name="Makalowski W."/>
            <person name="Marzo M."/>
            <person name="Matsuda M."/>
            <person name="Matzkin L."/>
            <person name="McAllister B."/>
            <person name="McBride C.S."/>
            <person name="McKernan B."/>
            <person name="McKernan K."/>
            <person name="Mendez-Lago M."/>
            <person name="Minx P."/>
            <person name="Mollenhauer M.U."/>
            <person name="Montooth K."/>
            <person name="Mount S.M."/>
            <person name="Mu X."/>
            <person name="Myers E."/>
            <person name="Negre B."/>
            <person name="Newfeld S."/>
            <person name="Nielsen R."/>
            <person name="Noor M.A."/>
            <person name="O'Grady P."/>
            <person name="Pachter L."/>
            <person name="Papaceit M."/>
            <person name="Parisi M.J."/>
            <person name="Parisi M."/>
            <person name="Parts L."/>
            <person name="Pedersen J.S."/>
            <person name="Pesole G."/>
            <person name="Phillippy A.M."/>
            <person name="Ponting C.P."/>
            <person name="Pop M."/>
            <person name="Porcelli D."/>
            <person name="Powell J.R."/>
            <person name="Prohaska S."/>
            <person name="Pruitt K."/>
            <person name="Puig M."/>
            <person name="Quesneville H."/>
            <person name="Ram K.R."/>
            <person name="Rand D."/>
            <person name="Rasmussen M.D."/>
            <person name="Reed L.K."/>
            <person name="Reenan R."/>
            <person name="Reily A."/>
            <person name="Remington K.A."/>
            <person name="Rieger T.T."/>
            <person name="Ritchie M.G."/>
            <person name="Robin C."/>
            <person name="Rogers Y.H."/>
            <person name="Rohde C."/>
            <person name="Rozas J."/>
            <person name="Rubenfield M.J."/>
            <person name="Ruiz A."/>
            <person name="Russo S."/>
            <person name="Salzberg S.L."/>
            <person name="Sanchez-Gracia A."/>
            <person name="Saranga D.J."/>
            <person name="Sato H."/>
            <person name="Schaeffer S.W."/>
            <person name="Schatz M.C."/>
            <person name="Schlenke T."/>
            <person name="Schwartz R."/>
            <person name="Segarra C."/>
            <person name="Singh R.S."/>
            <person name="Sirot L."/>
            <person name="Sirota M."/>
            <person name="Sisneros N.B."/>
            <person name="Smith C.D."/>
            <person name="Smith T.F."/>
            <person name="Spieth J."/>
            <person name="Stage D.E."/>
            <person name="Stark A."/>
            <person name="Stephan W."/>
            <person name="Strausberg R.L."/>
            <person name="Strempel S."/>
            <person name="Sturgill D."/>
            <person name="Sutton G."/>
            <person name="Sutton G.G."/>
            <person name="Tao W."/>
            <person name="Teichmann S."/>
            <person name="Tobari Y.N."/>
            <person name="Tomimura Y."/>
            <person name="Tsolas J.M."/>
            <person name="Valente V.L."/>
            <person name="Venter E."/>
            <person name="Venter J.C."/>
            <person name="Vicario S."/>
            <person name="Vieira F.G."/>
            <person name="Vilella A.J."/>
            <person name="Villasante A."/>
            <person name="Walenz B."/>
            <person name="Wang J."/>
            <person name="Wasserman M."/>
            <person name="Watts T."/>
            <person name="Wilson D."/>
            <person name="Wilson R.K."/>
            <person name="Wing R.A."/>
            <person name="Wolfner M.F."/>
            <person name="Wong A."/>
            <person name="Wong G.K."/>
            <person name="Wu C.I."/>
            <person name="Wu G."/>
            <person name="Yamamoto D."/>
            <person name="Yang H.P."/>
            <person name="Yang S.P."/>
            <person name="Yorke J.A."/>
            <person name="Yoshida K."/>
            <person name="Zdobnov E."/>
            <person name="Zhang P."/>
            <person name="Zhang Y."/>
            <person name="Zimin A.V."/>
            <person name="Baldwin J."/>
            <person name="Abdouelleil A."/>
            <person name="Abdulkadir J."/>
            <person name="Abebe A."/>
            <person name="Abera B."/>
            <person name="Abreu J."/>
            <person name="Acer S.C."/>
            <person name="Aftuck L."/>
            <person name="Alexander A."/>
            <person name="An P."/>
            <person name="Anderson E."/>
            <person name="Anderson S."/>
            <person name="Arachi H."/>
            <person name="Azer M."/>
            <person name="Bachantsang P."/>
            <person name="Barry A."/>
            <person name="Bayul T."/>
            <person name="Berlin A."/>
            <person name="Bessette D."/>
            <person name="Bloom T."/>
            <person name="Blye J."/>
            <person name="Boguslavskiy L."/>
            <person name="Bonnet C."/>
            <person name="Boukhgalter B."/>
            <person name="Bourzgui I."/>
            <person name="Brown A."/>
            <person name="Cahill P."/>
            <person name="Channer S."/>
            <person name="Cheshatsang Y."/>
            <person name="Chuda L."/>
            <person name="Citroen M."/>
            <person name="Collymore A."/>
            <person name="Cooke P."/>
            <person name="Costello M."/>
            <person name="D'Aco K."/>
            <person name="Daza R."/>
            <person name="De Haan G."/>
            <person name="DeGray S."/>
            <person name="DeMaso C."/>
            <person name="Dhargay N."/>
            <person name="Dooley K."/>
            <person name="Dooley E."/>
            <person name="Doricent M."/>
            <person name="Dorje P."/>
            <person name="Dorjee K."/>
            <person name="Dupes A."/>
            <person name="Elong R."/>
            <person name="Falk J."/>
            <person name="Farina A."/>
            <person name="Faro S."/>
            <person name="Ferguson D."/>
            <person name="Fisher S."/>
            <person name="Foley C.D."/>
            <person name="Franke A."/>
            <person name="Friedrich D."/>
            <person name="Gadbois L."/>
            <person name="Gearin G."/>
            <person name="Gearin C.R."/>
            <person name="Giannoukos G."/>
            <person name="Goode T."/>
            <person name="Graham J."/>
            <person name="Grandbois E."/>
            <person name="Grewal S."/>
            <person name="Gyaltsen K."/>
            <person name="Hafez N."/>
            <person name="Hagos B."/>
            <person name="Hall J."/>
            <person name="Henson C."/>
            <person name="Hollinger A."/>
            <person name="Honan T."/>
            <person name="Huard M.D."/>
            <person name="Hughes L."/>
            <person name="Hurhula B."/>
            <person name="Husby M.E."/>
            <person name="Kamat A."/>
            <person name="Kanga B."/>
            <person name="Kashin S."/>
            <person name="Khazanovich D."/>
            <person name="Kisner P."/>
            <person name="Lance K."/>
            <person name="Lara M."/>
            <person name="Lee W."/>
            <person name="Lennon N."/>
            <person name="Letendre F."/>
            <person name="LeVine R."/>
            <person name="Lipovsky A."/>
            <person name="Liu X."/>
            <person name="Liu J."/>
            <person name="Liu S."/>
            <person name="Lokyitsang T."/>
            <person name="Lokyitsang Y."/>
            <person name="Lubonja R."/>
            <person name="Lui A."/>
            <person name="MacDonald P."/>
            <person name="Magnisalis V."/>
            <person name="Maru K."/>
            <person name="Matthews C."/>
            <person name="McCusker W."/>
            <person name="McDonough S."/>
            <person name="Mehta T."/>
            <person name="Meldrim J."/>
            <person name="Meneus L."/>
            <person name="Mihai O."/>
            <person name="Mihalev A."/>
            <person name="Mihova T."/>
            <person name="Mittelman R."/>
            <person name="Mlenga V."/>
            <person name="Montmayeur A."/>
            <person name="Mulrain L."/>
            <person name="Navidi A."/>
            <person name="Naylor J."/>
            <person name="Negash T."/>
            <person name="Nguyen T."/>
            <person name="Nguyen N."/>
            <person name="Nicol R."/>
            <person name="Norbu C."/>
            <person name="Norbu N."/>
            <person name="Novod N."/>
            <person name="O'Neill B."/>
            <person name="Osman S."/>
            <person name="Markiewicz E."/>
            <person name="Oyono O.L."/>
            <person name="Patti C."/>
            <person name="Phunkhang P."/>
            <person name="Pierre F."/>
            <person name="Priest M."/>
            <person name="Raghuraman S."/>
            <person name="Rege F."/>
            <person name="Reyes R."/>
            <person name="Rise C."/>
            <person name="Rogov P."/>
            <person name="Ross K."/>
            <person name="Ryan E."/>
            <person name="Settipalli S."/>
            <person name="Shea T."/>
            <person name="Sherpa N."/>
            <person name="Shi L."/>
            <person name="Shih D."/>
            <person name="Sparrow T."/>
            <person name="Spaulding J."/>
            <person name="Stalker J."/>
            <person name="Stange-Thomann N."/>
            <person name="Stavropoulos S."/>
            <person name="Stone C."/>
            <person name="Strader C."/>
            <person name="Tesfaye S."/>
            <person name="Thomson T."/>
            <person name="Thoulutsang Y."/>
            <person name="Thoulutsang D."/>
            <person name="Topham K."/>
            <person name="Topping I."/>
            <person name="Tsamla T."/>
            <person name="Vassiliev H."/>
            <person name="Vo A."/>
            <person name="Wangchuk T."/>
            <person name="Wangdi T."/>
            <person name="Weiand M."/>
            <person name="Wilkinson J."/>
            <person name="Wilson A."/>
            <person name="Yadav S."/>
            <person name="Young G."/>
            <person name="Yu Q."/>
            <person name="Zembek L."/>
            <person name="Zhong D."/>
            <person name="Zimmer A."/>
            <person name="Zwirko Z."/>
            <person name="Jaffe D.B."/>
            <person name="Alvarez P."/>
            <person name="Brockman W."/>
            <person name="Butler J."/>
            <person name="Chin C."/>
            <person name="Gnerre S."/>
            <person name="Grabherr M."/>
            <person name="Kleber M."/>
            <person name="Mauceli E."/>
            <person name="MacCallum I."/>
        </authorList>
    </citation>
    <scope>NUCLEOTIDE SEQUENCE [LARGE SCALE GENOMIC DNA]</scope>
    <source>
        <strain evidence="5">Tucson 14024-0371.13</strain>
    </source>
</reference>
<dbReference type="AlphaFoldDB" id="B3MNR8"/>
<evidence type="ECO:0000313" key="4">
    <source>
        <dbReference type="EMBL" id="EDV31155.1"/>
    </source>
</evidence>
<dbReference type="HOGENOM" id="CLU_113002_3_1_1"/>
<dbReference type="InterPro" id="IPR004942">
    <property type="entry name" value="Roadblock/LAMTOR2_dom"/>
</dbReference>
<dbReference type="SMART" id="SM00960">
    <property type="entry name" value="Robl_LC7"/>
    <property type="match status" value="1"/>
</dbReference>
<dbReference type="eggNOG" id="KOG4115">
    <property type="taxonomic scope" value="Eukaryota"/>
</dbReference>
<dbReference type="Pfam" id="PF03259">
    <property type="entry name" value="Robl_LC7"/>
    <property type="match status" value="1"/>
</dbReference>
<protein>
    <recommendedName>
        <fullName evidence="3">Roadblock/LAMTOR2 domain-containing protein</fullName>
    </recommendedName>
</protein>
<dbReference type="InParanoid" id="B3MNR8"/>
<dbReference type="GeneID" id="6502433"/>
<dbReference type="OrthoDB" id="9985637at2759"/>
<dbReference type="EMBL" id="CH902620">
    <property type="protein sequence ID" value="EDV31155.1"/>
    <property type="molecule type" value="Genomic_DNA"/>
</dbReference>
<proteinExistence type="inferred from homology"/>
<feature type="compositionally biased region" description="Low complexity" evidence="2">
    <location>
        <begin position="104"/>
        <end position="115"/>
    </location>
</feature>
<dbReference type="OMA" id="MYANRMR"/>
<evidence type="ECO:0000313" key="5">
    <source>
        <dbReference type="Proteomes" id="UP000007801"/>
    </source>
</evidence>
<keyword evidence="5" id="KW-1185">Reference proteome</keyword>
<dbReference type="KEGG" id="dan:6502433"/>
<dbReference type="PANTHER" id="PTHR10779">
    <property type="entry name" value="DYNEIN LIGHT CHAIN ROADBLOCK"/>
    <property type="match status" value="1"/>
</dbReference>
<evidence type="ECO:0000256" key="1">
    <source>
        <dbReference type="ARBA" id="ARBA00007191"/>
    </source>
</evidence>
<dbReference type="Gene3D" id="3.30.450.30">
    <property type="entry name" value="Dynein light chain 2a, cytoplasmic"/>
    <property type="match status" value="1"/>
</dbReference>
<evidence type="ECO:0000256" key="2">
    <source>
        <dbReference type="SAM" id="MobiDB-lite"/>
    </source>
</evidence>
<feature type="region of interest" description="Disordered" evidence="2">
    <location>
        <begin position="99"/>
        <end position="122"/>
    </location>
</feature>
<dbReference type="FunCoup" id="B3MNR8">
    <property type="interactions" value="4"/>
</dbReference>
<dbReference type="STRING" id="7217.B3MNR8"/>
<dbReference type="SUPFAM" id="SSF103196">
    <property type="entry name" value="Roadblock/LC7 domain"/>
    <property type="match status" value="1"/>
</dbReference>
<gene>
    <name evidence="4" type="primary">Dana\GF19684</name>
    <name evidence="4" type="synonym">dana_GLEANR_22089</name>
    <name evidence="4" type="ORF">GF19684</name>
</gene>
<comment type="similarity">
    <text evidence="1">Belongs to the GAMAD family.</text>
</comment>
<sequence>MPRDSVQETFNRLTELPGVMGAILVDGSGTVLRSNVNESASQVYANRLVQLVTMSRDLVRDVEPSDDLAYVRLRTRKQELMVATESQHTIIVIQDVQSLDQTRRSTSASARNSTAYDRGSVS</sequence>
<accession>B3MNR8</accession>
<evidence type="ECO:0000259" key="3">
    <source>
        <dbReference type="SMART" id="SM00960"/>
    </source>
</evidence>
<feature type="domain" description="Roadblock/LAMTOR2" evidence="3">
    <location>
        <begin position="6"/>
        <end position="94"/>
    </location>
</feature>
<dbReference type="Proteomes" id="UP000007801">
    <property type="component" value="Unassembled WGS sequence"/>
</dbReference>
<dbReference type="PhylomeDB" id="B3MNR8"/>
<name>B3MNR8_DROAN</name>
<organism evidence="4 5">
    <name type="scientific">Drosophila ananassae</name>
    <name type="common">Fruit fly</name>
    <dbReference type="NCBI Taxonomy" id="7217"/>
    <lineage>
        <taxon>Eukaryota</taxon>
        <taxon>Metazoa</taxon>
        <taxon>Ecdysozoa</taxon>
        <taxon>Arthropoda</taxon>
        <taxon>Hexapoda</taxon>
        <taxon>Insecta</taxon>
        <taxon>Pterygota</taxon>
        <taxon>Neoptera</taxon>
        <taxon>Endopterygota</taxon>
        <taxon>Diptera</taxon>
        <taxon>Brachycera</taxon>
        <taxon>Muscomorpha</taxon>
        <taxon>Ephydroidea</taxon>
        <taxon>Drosophilidae</taxon>
        <taxon>Drosophila</taxon>
        <taxon>Sophophora</taxon>
    </lineage>
</organism>